<sequence length="100" mass="11534">MNFRAFHHSERRGTNKQVLARGTNLARAPPLFVQDFAIKRVPRAPFVQDFAIRRALNRQPALGGSLYRKILHKFKASRIQQKEQKEIRPAKKEVRGQSSA</sequence>
<gene>
    <name evidence="2" type="ORF">FM068_07140</name>
</gene>
<dbReference type="Proteomes" id="UP000472380">
    <property type="component" value="Unassembled WGS sequence"/>
</dbReference>
<feature type="region of interest" description="Disordered" evidence="1">
    <location>
        <begin position="1"/>
        <end position="21"/>
    </location>
</feature>
<protein>
    <submittedName>
        <fullName evidence="2">Uncharacterized protein</fullName>
    </submittedName>
</protein>
<organism evidence="2 3">
    <name type="scientific">Adlercreutzia equolifaciens</name>
    <dbReference type="NCBI Taxonomy" id="446660"/>
    <lineage>
        <taxon>Bacteria</taxon>
        <taxon>Bacillati</taxon>
        <taxon>Actinomycetota</taxon>
        <taxon>Coriobacteriia</taxon>
        <taxon>Eggerthellales</taxon>
        <taxon>Eggerthellaceae</taxon>
        <taxon>Adlercreutzia</taxon>
    </lineage>
</organism>
<proteinExistence type="predicted"/>
<evidence type="ECO:0000313" key="2">
    <source>
        <dbReference type="EMBL" id="MZG28364.1"/>
    </source>
</evidence>
<dbReference type="AlphaFoldDB" id="A0A6L8Q6W0"/>
<evidence type="ECO:0000313" key="3">
    <source>
        <dbReference type="Proteomes" id="UP000472380"/>
    </source>
</evidence>
<accession>A0A6L8Q6W0</accession>
<name>A0A6L8Q6W0_9ACTN</name>
<dbReference type="RefSeq" id="WP_147270611.1">
    <property type="nucleotide sequence ID" value="NZ_CABMMN010000001.1"/>
</dbReference>
<reference evidence="2 3" key="1">
    <citation type="submission" date="2019-07" db="EMBL/GenBank/DDBJ databases">
        <title>Draft genome sequence of Adlercreutzia equolifaciens IPLA 37004, a human intestinal strain that does not produces equol from daidzein.</title>
        <authorList>
            <person name="Vazquez L."/>
            <person name="Florez A.B."/>
            <person name="Mayo B."/>
        </authorList>
    </citation>
    <scope>NUCLEOTIDE SEQUENCE [LARGE SCALE GENOMIC DNA]</scope>
    <source>
        <strain evidence="2 3">IPLA 37004</strain>
    </source>
</reference>
<feature type="compositionally biased region" description="Basic and acidic residues" evidence="1">
    <location>
        <begin position="80"/>
        <end position="100"/>
    </location>
</feature>
<comment type="caution">
    <text evidence="2">The sequence shown here is derived from an EMBL/GenBank/DDBJ whole genome shotgun (WGS) entry which is preliminary data.</text>
</comment>
<evidence type="ECO:0000256" key="1">
    <source>
        <dbReference type="SAM" id="MobiDB-lite"/>
    </source>
</evidence>
<dbReference type="EMBL" id="VJNE01000013">
    <property type="protein sequence ID" value="MZG28364.1"/>
    <property type="molecule type" value="Genomic_DNA"/>
</dbReference>
<feature type="region of interest" description="Disordered" evidence="1">
    <location>
        <begin position="78"/>
        <end position="100"/>
    </location>
</feature>